<evidence type="ECO:0000313" key="2">
    <source>
        <dbReference type="EMBL" id="ATS92417.1"/>
    </source>
</evidence>
<organism evidence="2 3">
    <name type="scientific">Stenotrophomonas phage vB_SmaS_DLP_5</name>
    <dbReference type="NCBI Taxonomy" id="2044561"/>
    <lineage>
        <taxon>Viruses</taxon>
        <taxon>Duplodnaviria</taxon>
        <taxon>Heunggongvirae</taxon>
        <taxon>Uroviricota</taxon>
        <taxon>Caudoviricetes</taxon>
        <taxon>Delepquintavirus</taxon>
        <taxon>Delepquintavirus DLP5</taxon>
    </lineage>
</organism>
<keyword evidence="1" id="KW-1133">Transmembrane helix</keyword>
<accession>A0A2D2W2Q4</accession>
<feature type="transmembrane region" description="Helical" evidence="1">
    <location>
        <begin position="16"/>
        <end position="35"/>
    </location>
</feature>
<reference evidence="2 3" key="2">
    <citation type="submission" date="2017-11" db="EMBL/GenBank/DDBJ databases">
        <title>Lysogenic conversion of Stenotrophomonas maltophilia by temperate phage DLP4.</title>
        <authorList>
            <person name="Dennis J."/>
            <person name="Stothard P."/>
        </authorList>
    </citation>
    <scope>NUCLEOTIDE SEQUENCE [LARGE SCALE GENOMIC DNA]</scope>
</reference>
<evidence type="ECO:0000313" key="3">
    <source>
        <dbReference type="Proteomes" id="UP000241675"/>
    </source>
</evidence>
<keyword evidence="3" id="KW-1185">Reference proteome</keyword>
<dbReference type="Proteomes" id="UP000241675">
    <property type="component" value="Segment"/>
</dbReference>
<sequence>MAMKMGSFQDKSTENVIIVMGVIATLVIGTVKVLFGF</sequence>
<dbReference type="EMBL" id="MG189906">
    <property type="protein sequence ID" value="ATS92417.1"/>
    <property type="molecule type" value="Genomic_DNA"/>
</dbReference>
<name>A0A2D2W2Q4_9CAUD</name>
<protein>
    <submittedName>
        <fullName evidence="2">Uncharacterized protein</fullName>
    </submittedName>
</protein>
<keyword evidence="1" id="KW-0812">Transmembrane</keyword>
<proteinExistence type="predicted"/>
<gene>
    <name evidence="2" type="ORF">DLP05_069</name>
</gene>
<keyword evidence="1" id="KW-0472">Membrane</keyword>
<reference evidence="3" key="1">
    <citation type="submission" date="2017-10" db="EMBL/GenBank/DDBJ databases">
        <authorList>
            <person name="Peters D.L."/>
        </authorList>
    </citation>
    <scope>NUCLEOTIDE SEQUENCE [LARGE SCALE GENOMIC DNA]</scope>
</reference>
<evidence type="ECO:0000256" key="1">
    <source>
        <dbReference type="SAM" id="Phobius"/>
    </source>
</evidence>